<reference evidence="1 2" key="1">
    <citation type="submission" date="2019-07" db="EMBL/GenBank/DDBJ databases">
        <title>Whole genome shotgun sequence of Staphylococcus kloosii NBRC 109624.</title>
        <authorList>
            <person name="Hosoyama A."/>
            <person name="Uohara A."/>
            <person name="Ohji S."/>
            <person name="Ichikawa N."/>
        </authorList>
    </citation>
    <scope>NUCLEOTIDE SEQUENCE [LARGE SCALE GENOMIC DNA]</scope>
    <source>
        <strain evidence="1 2">NBRC 109624</strain>
    </source>
</reference>
<comment type="caution">
    <text evidence="1">The sequence shown here is derived from an EMBL/GenBank/DDBJ whole genome shotgun (WGS) entry which is preliminary data.</text>
</comment>
<dbReference type="Proteomes" id="UP000321040">
    <property type="component" value="Unassembled WGS sequence"/>
</dbReference>
<keyword evidence="2" id="KW-1185">Reference proteome</keyword>
<dbReference type="RefSeq" id="WP_258027133.1">
    <property type="nucleotide sequence ID" value="NZ_BKAQ01000010.1"/>
</dbReference>
<dbReference type="GeneID" id="76832899"/>
<accession>A0ABQ0XL11</accession>
<organism evidence="1 2">
    <name type="scientific">Staphylococcus kloosii</name>
    <dbReference type="NCBI Taxonomy" id="29384"/>
    <lineage>
        <taxon>Bacteria</taxon>
        <taxon>Bacillati</taxon>
        <taxon>Bacillota</taxon>
        <taxon>Bacilli</taxon>
        <taxon>Bacillales</taxon>
        <taxon>Staphylococcaceae</taxon>
        <taxon>Staphylococcus</taxon>
    </lineage>
</organism>
<evidence type="ECO:0000313" key="2">
    <source>
        <dbReference type="Proteomes" id="UP000321040"/>
    </source>
</evidence>
<gene>
    <name evidence="1" type="ORF">SKL01_13050</name>
</gene>
<protein>
    <submittedName>
        <fullName evidence="1">Uncharacterized protein</fullName>
    </submittedName>
</protein>
<sequence length="42" mass="4830">MKYVKKILLLVTGIFIVRALLLNVNETSDDKIENKVNVEAKR</sequence>
<name>A0ABQ0XL11_9STAP</name>
<proteinExistence type="predicted"/>
<dbReference type="EMBL" id="BKAQ01000010">
    <property type="protein sequence ID" value="GEP82127.1"/>
    <property type="molecule type" value="Genomic_DNA"/>
</dbReference>
<evidence type="ECO:0000313" key="1">
    <source>
        <dbReference type="EMBL" id="GEP82127.1"/>
    </source>
</evidence>